<evidence type="ECO:0000259" key="6">
    <source>
        <dbReference type="PROSITE" id="PS51265"/>
    </source>
</evidence>
<keyword evidence="1" id="KW-0479">Metal-binding</keyword>
<dbReference type="GO" id="GO:0031431">
    <property type="term" value="C:Dbf4-dependent protein kinase complex"/>
    <property type="evidence" value="ECO:0007669"/>
    <property type="project" value="TreeGrafter"/>
</dbReference>
<dbReference type="PANTHER" id="PTHR15375">
    <property type="entry name" value="ACTIVATOR OF S-PHASE KINASE-RELATED"/>
    <property type="match status" value="1"/>
</dbReference>
<feature type="region of interest" description="Disordered" evidence="5">
    <location>
        <begin position="58"/>
        <end position="95"/>
    </location>
</feature>
<comment type="caution">
    <text evidence="7">The sequence shown here is derived from an EMBL/GenBank/DDBJ whole genome shotgun (WGS) entry which is preliminary data.</text>
</comment>
<sequence length="593" mass="67174">MKGRKRLDFSDSRFRLRNVFYIHCPGYPKENSLRREIIKFGGKVENFLSKDVHVLITNQPGNDRRDSSTPLSPLSACTSSSRMWADSPRSTDKPSTAIVTRGKALALQAAKMQCNGSTDVVENSRRLGVRVWSLEAALRAVKRAKRQENRRADRPDLLHGTKRLKAPFLKVDDTSNRFKPLFVQFDSWPVMEFLEKLSLDPGFEHGKLIAPSNPTLTHSSGQLSTSKRRVQPLVTLQRLNKLQMNPLLNTQPTQVLIDKSPIRIRKHEESTRIPPAINHEQKASTKKQQTERRGYCEACLIRYSCLQEHRQSSSHQEFISNPEKFCKLDRVISEFLPIQQVVKNFSSIASLLSQTVSQIVEDISSENYNSPLISRTLSQQLSPYTPSKVRDSSKGLFQISFRPDGSYQSYKPTSPSYQDSVTHHSFITEPDGLSAPRILKPRLPFLPSNSNTCIAAEEGKRSYTIPIDTPTHGTKPEITLLMPSSSPGCSSMEWCESISQTCPPLNSRLPQKQPIHSPQHVKENDNNIGLLDSSRHNTSFRTPEKQNRVSHIWVGDAKTPPLPKGMDPSLYKFMNYPYRESKVNAFKKLSKLL</sequence>
<evidence type="ECO:0000256" key="3">
    <source>
        <dbReference type="ARBA" id="ARBA00022833"/>
    </source>
</evidence>
<accession>A0AAV7JI03</accession>
<dbReference type="GO" id="GO:0008270">
    <property type="term" value="F:zinc ion binding"/>
    <property type="evidence" value="ECO:0007669"/>
    <property type="project" value="UniProtKB-KW"/>
</dbReference>
<keyword evidence="3" id="KW-0862">Zinc</keyword>
<evidence type="ECO:0000256" key="2">
    <source>
        <dbReference type="ARBA" id="ARBA00022771"/>
    </source>
</evidence>
<dbReference type="Proteomes" id="UP001165289">
    <property type="component" value="Unassembled WGS sequence"/>
</dbReference>
<name>A0AAV7JI03_9METZ</name>
<dbReference type="PANTHER" id="PTHR15375:SF26">
    <property type="entry name" value="PROTEIN CHIFFON"/>
    <property type="match status" value="1"/>
</dbReference>
<evidence type="ECO:0000313" key="8">
    <source>
        <dbReference type="Proteomes" id="UP001165289"/>
    </source>
</evidence>
<dbReference type="GO" id="GO:0010571">
    <property type="term" value="P:positive regulation of nuclear cell cycle DNA replication"/>
    <property type="evidence" value="ECO:0007669"/>
    <property type="project" value="TreeGrafter"/>
</dbReference>
<reference evidence="7 8" key="1">
    <citation type="journal article" date="2023" name="BMC Biol.">
        <title>The compact genome of the sponge Oopsacas minuta (Hexactinellida) is lacking key metazoan core genes.</title>
        <authorList>
            <person name="Santini S."/>
            <person name="Schenkelaars Q."/>
            <person name="Jourda C."/>
            <person name="Duchesne M."/>
            <person name="Belahbib H."/>
            <person name="Rocher C."/>
            <person name="Selva M."/>
            <person name="Riesgo A."/>
            <person name="Vervoort M."/>
            <person name="Leys S.P."/>
            <person name="Kodjabachian L."/>
            <person name="Le Bivic A."/>
            <person name="Borchiellini C."/>
            <person name="Claverie J.M."/>
            <person name="Renard E."/>
        </authorList>
    </citation>
    <scope>NUCLEOTIDE SEQUENCE [LARGE SCALE GENOMIC DNA]</scope>
    <source>
        <strain evidence="7">SPO-2</strain>
    </source>
</reference>
<dbReference type="GO" id="GO:0043539">
    <property type="term" value="F:protein serine/threonine kinase activator activity"/>
    <property type="evidence" value="ECO:0007669"/>
    <property type="project" value="TreeGrafter"/>
</dbReference>
<dbReference type="SMART" id="SM00586">
    <property type="entry name" value="ZnF_DBF"/>
    <property type="match status" value="1"/>
</dbReference>
<feature type="compositionally biased region" description="Polar residues" evidence="5">
    <location>
        <begin position="68"/>
        <end position="82"/>
    </location>
</feature>
<dbReference type="PROSITE" id="PS51265">
    <property type="entry name" value="ZF_DBF4"/>
    <property type="match status" value="1"/>
</dbReference>
<dbReference type="EMBL" id="JAKMXF010000330">
    <property type="protein sequence ID" value="KAI6648447.1"/>
    <property type="molecule type" value="Genomic_DNA"/>
</dbReference>
<keyword evidence="2 4" id="KW-0863">Zinc-finger</keyword>
<dbReference type="Gene3D" id="6.10.250.3410">
    <property type="entry name" value="DBF zinc finger"/>
    <property type="match status" value="1"/>
</dbReference>
<gene>
    <name evidence="7" type="ORF">LOD99_8079</name>
</gene>
<evidence type="ECO:0000256" key="5">
    <source>
        <dbReference type="SAM" id="MobiDB-lite"/>
    </source>
</evidence>
<dbReference type="GO" id="GO:0003676">
    <property type="term" value="F:nucleic acid binding"/>
    <property type="evidence" value="ECO:0007669"/>
    <property type="project" value="InterPro"/>
</dbReference>
<feature type="region of interest" description="Disordered" evidence="5">
    <location>
        <begin position="511"/>
        <end position="544"/>
    </location>
</feature>
<evidence type="ECO:0000256" key="1">
    <source>
        <dbReference type="ARBA" id="ARBA00022723"/>
    </source>
</evidence>
<dbReference type="InterPro" id="IPR006572">
    <property type="entry name" value="Znf_DBF"/>
</dbReference>
<proteinExistence type="predicted"/>
<protein>
    <submittedName>
        <fullName evidence="7">DNA repair protein RAD50-like</fullName>
    </submittedName>
</protein>
<evidence type="ECO:0000256" key="4">
    <source>
        <dbReference type="PROSITE-ProRule" id="PRU00600"/>
    </source>
</evidence>
<dbReference type="Pfam" id="PF07535">
    <property type="entry name" value="zf-DBF"/>
    <property type="match status" value="1"/>
</dbReference>
<dbReference type="InterPro" id="IPR038545">
    <property type="entry name" value="Znf_DBF_sf"/>
</dbReference>
<evidence type="ECO:0000313" key="7">
    <source>
        <dbReference type="EMBL" id="KAI6648447.1"/>
    </source>
</evidence>
<keyword evidence="8" id="KW-1185">Reference proteome</keyword>
<dbReference type="AlphaFoldDB" id="A0AAV7JI03"/>
<dbReference type="InterPro" id="IPR051590">
    <property type="entry name" value="Replication_Regulatory_Kinase"/>
</dbReference>
<dbReference type="GO" id="GO:1901987">
    <property type="term" value="P:regulation of cell cycle phase transition"/>
    <property type="evidence" value="ECO:0007669"/>
    <property type="project" value="TreeGrafter"/>
</dbReference>
<organism evidence="7 8">
    <name type="scientific">Oopsacas minuta</name>
    <dbReference type="NCBI Taxonomy" id="111878"/>
    <lineage>
        <taxon>Eukaryota</taxon>
        <taxon>Metazoa</taxon>
        <taxon>Porifera</taxon>
        <taxon>Hexactinellida</taxon>
        <taxon>Hexasterophora</taxon>
        <taxon>Lyssacinosida</taxon>
        <taxon>Leucopsacidae</taxon>
        <taxon>Oopsacas</taxon>
    </lineage>
</organism>
<feature type="domain" description="DBF4-type" evidence="6">
    <location>
        <begin position="289"/>
        <end position="338"/>
    </location>
</feature>